<evidence type="ECO:0000256" key="6">
    <source>
        <dbReference type="SAM" id="Phobius"/>
    </source>
</evidence>
<feature type="transmembrane region" description="Helical" evidence="6">
    <location>
        <begin position="176"/>
        <end position="196"/>
    </location>
</feature>
<comment type="subcellular location">
    <subcellularLocation>
        <location evidence="1">Endomembrane system</location>
        <topology evidence="1">Multi-pass membrane protein</topology>
    </subcellularLocation>
</comment>
<keyword evidence="4 6" id="KW-1133">Transmembrane helix</keyword>
<evidence type="ECO:0000313" key="10">
    <source>
        <dbReference type="Proteomes" id="UP000199334"/>
    </source>
</evidence>
<accession>A0A1H0B619</accession>
<protein>
    <submittedName>
        <fullName evidence="9">Drug/metabolite transporter, DME family</fullName>
    </submittedName>
</protein>
<keyword evidence="7" id="KW-0732">Signal</keyword>
<reference evidence="9 10" key="1">
    <citation type="submission" date="2016-10" db="EMBL/GenBank/DDBJ databases">
        <authorList>
            <person name="de Groot N.N."/>
        </authorList>
    </citation>
    <scope>NUCLEOTIDE SEQUENCE [LARGE SCALE GENOMIC DNA]</scope>
    <source>
        <strain evidence="9 10">CGMCC 1.3442</strain>
    </source>
</reference>
<feature type="transmembrane region" description="Helical" evidence="6">
    <location>
        <begin position="64"/>
        <end position="83"/>
    </location>
</feature>
<keyword evidence="3 6" id="KW-0812">Transmembrane</keyword>
<name>A0A1H0B619_9BACI</name>
<feature type="domain" description="EamA" evidence="8">
    <location>
        <begin position="4"/>
        <end position="135"/>
    </location>
</feature>
<dbReference type="EMBL" id="FNIG01000004">
    <property type="protein sequence ID" value="SDN41086.1"/>
    <property type="molecule type" value="Genomic_DNA"/>
</dbReference>
<proteinExistence type="inferred from homology"/>
<sequence>MKLSVLLVLMAAILWGTTGTAQALAPTNASPLVIGALRLLIGGGTLLIYIAFQRNFTIKGIPKKALFISALAMALYQPFFFSGVHMTGVAIGTVVAICSAPIFAGLIEWLIYHRLPDWVWGLSTILAVIGCLLLFQSEESIVFDPLGVLFSLIAGLSFAIYTFVSKSLVAEHPPDVVVALVFSSAAVFLLPLLFTADLSWTLQWSGMLSVLHLGILATALSYILFARGLKGVAASTAVTLALAEPLTASILGLFLLGEKLTLLSGFGLVLLMAGLILLSNKQRFKNVRA</sequence>
<evidence type="ECO:0000256" key="2">
    <source>
        <dbReference type="ARBA" id="ARBA00007362"/>
    </source>
</evidence>
<evidence type="ECO:0000256" key="3">
    <source>
        <dbReference type="ARBA" id="ARBA00022692"/>
    </source>
</evidence>
<dbReference type="PANTHER" id="PTHR32322">
    <property type="entry name" value="INNER MEMBRANE TRANSPORTER"/>
    <property type="match status" value="1"/>
</dbReference>
<dbReference type="Gene3D" id="1.10.3730.20">
    <property type="match status" value="1"/>
</dbReference>
<dbReference type="STRING" id="237069.SAMN05216498_2234"/>
<dbReference type="OrthoDB" id="9787117at2"/>
<evidence type="ECO:0000256" key="4">
    <source>
        <dbReference type="ARBA" id="ARBA00022989"/>
    </source>
</evidence>
<dbReference type="PANTHER" id="PTHR32322:SF2">
    <property type="entry name" value="EAMA DOMAIN-CONTAINING PROTEIN"/>
    <property type="match status" value="1"/>
</dbReference>
<feature type="chain" id="PRO_5011455916" evidence="7">
    <location>
        <begin position="24"/>
        <end position="289"/>
    </location>
</feature>
<comment type="similarity">
    <text evidence="2">Belongs to the EamA transporter family.</text>
</comment>
<feature type="domain" description="EamA" evidence="8">
    <location>
        <begin position="146"/>
        <end position="279"/>
    </location>
</feature>
<evidence type="ECO:0000313" key="9">
    <source>
        <dbReference type="EMBL" id="SDN41086.1"/>
    </source>
</evidence>
<feature type="transmembrane region" description="Helical" evidence="6">
    <location>
        <begin position="232"/>
        <end position="254"/>
    </location>
</feature>
<keyword evidence="5 6" id="KW-0472">Membrane</keyword>
<dbReference type="Pfam" id="PF00892">
    <property type="entry name" value="EamA"/>
    <property type="match status" value="2"/>
</dbReference>
<dbReference type="InterPro" id="IPR050638">
    <property type="entry name" value="AA-Vitamin_Transporters"/>
</dbReference>
<organism evidence="9 10">
    <name type="scientific">Tenuibacillus multivorans</name>
    <dbReference type="NCBI Taxonomy" id="237069"/>
    <lineage>
        <taxon>Bacteria</taxon>
        <taxon>Bacillati</taxon>
        <taxon>Bacillota</taxon>
        <taxon>Bacilli</taxon>
        <taxon>Bacillales</taxon>
        <taxon>Bacillaceae</taxon>
        <taxon>Tenuibacillus</taxon>
    </lineage>
</organism>
<evidence type="ECO:0000256" key="7">
    <source>
        <dbReference type="SAM" id="SignalP"/>
    </source>
</evidence>
<dbReference type="RefSeq" id="WP_093856669.1">
    <property type="nucleotide sequence ID" value="NZ_BJVZ01000029.1"/>
</dbReference>
<feature type="transmembrane region" description="Helical" evidence="6">
    <location>
        <begin position="202"/>
        <end position="225"/>
    </location>
</feature>
<gene>
    <name evidence="9" type="ORF">SAMN05216498_2234</name>
</gene>
<feature type="transmembrane region" description="Helical" evidence="6">
    <location>
        <begin position="141"/>
        <end position="164"/>
    </location>
</feature>
<feature type="transmembrane region" description="Helical" evidence="6">
    <location>
        <begin position="260"/>
        <end position="278"/>
    </location>
</feature>
<evidence type="ECO:0000259" key="8">
    <source>
        <dbReference type="Pfam" id="PF00892"/>
    </source>
</evidence>
<evidence type="ECO:0000256" key="1">
    <source>
        <dbReference type="ARBA" id="ARBA00004127"/>
    </source>
</evidence>
<dbReference type="AlphaFoldDB" id="A0A1H0B619"/>
<feature type="transmembrane region" description="Helical" evidence="6">
    <location>
        <begin position="89"/>
        <end position="111"/>
    </location>
</feature>
<dbReference type="GO" id="GO:0016020">
    <property type="term" value="C:membrane"/>
    <property type="evidence" value="ECO:0007669"/>
    <property type="project" value="UniProtKB-SubCell"/>
</dbReference>
<dbReference type="InterPro" id="IPR037185">
    <property type="entry name" value="EmrE-like"/>
</dbReference>
<feature type="signal peptide" evidence="7">
    <location>
        <begin position="1"/>
        <end position="23"/>
    </location>
</feature>
<evidence type="ECO:0000256" key="5">
    <source>
        <dbReference type="ARBA" id="ARBA00023136"/>
    </source>
</evidence>
<dbReference type="InterPro" id="IPR000620">
    <property type="entry name" value="EamA_dom"/>
</dbReference>
<feature type="transmembrane region" description="Helical" evidence="6">
    <location>
        <begin position="118"/>
        <end position="135"/>
    </location>
</feature>
<dbReference type="SUPFAM" id="SSF103481">
    <property type="entry name" value="Multidrug resistance efflux transporter EmrE"/>
    <property type="match status" value="2"/>
</dbReference>
<keyword evidence="10" id="KW-1185">Reference proteome</keyword>
<dbReference type="Proteomes" id="UP000199334">
    <property type="component" value="Unassembled WGS sequence"/>
</dbReference>
<feature type="transmembrane region" description="Helical" evidence="6">
    <location>
        <begin position="33"/>
        <end position="52"/>
    </location>
</feature>